<dbReference type="EMBL" id="CAEZYR010000198">
    <property type="protein sequence ID" value="CAB4772872.1"/>
    <property type="molecule type" value="Genomic_DNA"/>
</dbReference>
<proteinExistence type="predicted"/>
<reference evidence="3" key="1">
    <citation type="submission" date="2020-05" db="EMBL/GenBank/DDBJ databases">
        <authorList>
            <person name="Chiriac C."/>
            <person name="Salcher M."/>
            <person name="Ghai R."/>
            <person name="Kavagutti S V."/>
        </authorList>
    </citation>
    <scope>NUCLEOTIDE SEQUENCE</scope>
</reference>
<dbReference type="EMBL" id="CAFBOS010000259">
    <property type="protein sequence ID" value="CAB5022956.1"/>
    <property type="molecule type" value="Genomic_DNA"/>
</dbReference>
<accession>A0A6J7R1U6</accession>
<evidence type="ECO:0000256" key="1">
    <source>
        <dbReference type="SAM" id="MobiDB-lite"/>
    </source>
</evidence>
<name>A0A6J7R1U6_9ZZZZ</name>
<evidence type="ECO:0000313" key="2">
    <source>
        <dbReference type="EMBL" id="CAB4772872.1"/>
    </source>
</evidence>
<gene>
    <name evidence="2" type="ORF">UFOPK2754_03194</name>
    <name evidence="3" type="ORF">UFOPK3967_02876</name>
</gene>
<protein>
    <submittedName>
        <fullName evidence="3">Unannotated protein</fullName>
    </submittedName>
</protein>
<feature type="region of interest" description="Disordered" evidence="1">
    <location>
        <begin position="1"/>
        <end position="22"/>
    </location>
</feature>
<sequence length="149" mass="16711">MRAQFVDRAQQRGLARRPTGRARPFEDACQIVGIEKVVGERDVLAPLVMRADHHRGAQDQQLALASVERGVEQQLRGHGQPRLVELGVTHEGEHQVRHRRELVGDGADQASLHVVELVEAKYRDAWRDRPVGRIGIGRILFAHRAETSA</sequence>
<organism evidence="3">
    <name type="scientific">freshwater metagenome</name>
    <dbReference type="NCBI Taxonomy" id="449393"/>
    <lineage>
        <taxon>unclassified sequences</taxon>
        <taxon>metagenomes</taxon>
        <taxon>ecological metagenomes</taxon>
    </lineage>
</organism>
<evidence type="ECO:0000313" key="3">
    <source>
        <dbReference type="EMBL" id="CAB5022956.1"/>
    </source>
</evidence>
<dbReference type="AlphaFoldDB" id="A0A6J7R1U6"/>